<keyword evidence="6 13" id="KW-0808">Transferase</keyword>
<dbReference type="Gene3D" id="3.30.230.10">
    <property type="match status" value="1"/>
</dbReference>
<comment type="caution">
    <text evidence="16">The sequence shown here is derived from an EMBL/GenBank/DDBJ whole genome shotgun (WGS) entry which is preliminary data.</text>
</comment>
<evidence type="ECO:0000259" key="15">
    <source>
        <dbReference type="Pfam" id="PF08544"/>
    </source>
</evidence>
<dbReference type="GO" id="GO:0004413">
    <property type="term" value="F:homoserine kinase activity"/>
    <property type="evidence" value="ECO:0007669"/>
    <property type="project" value="UniProtKB-UniRule"/>
</dbReference>
<dbReference type="Pfam" id="PF00288">
    <property type="entry name" value="GHMP_kinases_N"/>
    <property type="match status" value="1"/>
</dbReference>
<keyword evidence="8 13" id="KW-0547">Nucleotide-binding</keyword>
<comment type="catalytic activity">
    <reaction evidence="11 13">
        <text>L-homoserine + ATP = O-phospho-L-homoserine + ADP + H(+)</text>
        <dbReference type="Rhea" id="RHEA:13985"/>
        <dbReference type="ChEBI" id="CHEBI:15378"/>
        <dbReference type="ChEBI" id="CHEBI:30616"/>
        <dbReference type="ChEBI" id="CHEBI:57476"/>
        <dbReference type="ChEBI" id="CHEBI:57590"/>
        <dbReference type="ChEBI" id="CHEBI:456216"/>
        <dbReference type="EC" id="2.7.1.39"/>
    </reaction>
</comment>
<dbReference type="NCBIfam" id="TIGR00191">
    <property type="entry name" value="thrB"/>
    <property type="match status" value="1"/>
</dbReference>
<evidence type="ECO:0000256" key="3">
    <source>
        <dbReference type="ARBA" id="ARBA00012078"/>
    </source>
</evidence>
<dbReference type="SUPFAM" id="SSF54211">
    <property type="entry name" value="Ribosomal protein S5 domain 2-like"/>
    <property type="match status" value="1"/>
</dbReference>
<keyword evidence="17" id="KW-1185">Reference proteome</keyword>
<dbReference type="HAMAP" id="MF_00384">
    <property type="entry name" value="Homoser_kinase"/>
    <property type="match status" value="1"/>
</dbReference>
<dbReference type="PIRSF" id="PIRSF000676">
    <property type="entry name" value="Homoser_kin"/>
    <property type="match status" value="1"/>
</dbReference>
<comment type="pathway">
    <text evidence="1 13">Amino-acid biosynthesis; L-threonine biosynthesis; L-threonine from L-aspartate: step 4/5.</text>
</comment>
<keyword evidence="5 13" id="KW-0028">Amino-acid biosynthesis</keyword>
<evidence type="ECO:0000256" key="13">
    <source>
        <dbReference type="HAMAP-Rule" id="MF_00384"/>
    </source>
</evidence>
<evidence type="ECO:0000256" key="5">
    <source>
        <dbReference type="ARBA" id="ARBA00022605"/>
    </source>
</evidence>
<evidence type="ECO:0000256" key="4">
    <source>
        <dbReference type="ARBA" id="ARBA00017858"/>
    </source>
</evidence>
<evidence type="ECO:0000313" key="16">
    <source>
        <dbReference type="EMBL" id="KAA9019963.1"/>
    </source>
</evidence>
<dbReference type="InterPro" id="IPR014721">
    <property type="entry name" value="Ribsml_uS5_D2-typ_fold_subgr"/>
</dbReference>
<evidence type="ECO:0000256" key="1">
    <source>
        <dbReference type="ARBA" id="ARBA00005015"/>
    </source>
</evidence>
<keyword evidence="9 13" id="KW-0418">Kinase</keyword>
<dbReference type="Proteomes" id="UP000326671">
    <property type="component" value="Unassembled WGS sequence"/>
</dbReference>
<comment type="similarity">
    <text evidence="2 13">Belongs to the GHMP kinase family. Homoserine kinase subfamily.</text>
</comment>
<dbReference type="Pfam" id="PF08544">
    <property type="entry name" value="GHMP_kinases_C"/>
    <property type="match status" value="1"/>
</dbReference>
<comment type="subcellular location">
    <subcellularLocation>
        <location evidence="13">Cytoplasm</location>
    </subcellularLocation>
</comment>
<dbReference type="PANTHER" id="PTHR20861:SF1">
    <property type="entry name" value="HOMOSERINE KINASE"/>
    <property type="match status" value="1"/>
</dbReference>
<feature type="domain" description="GHMP kinase C-terminal" evidence="15">
    <location>
        <begin position="204"/>
        <end position="281"/>
    </location>
</feature>
<dbReference type="InterPro" id="IPR000870">
    <property type="entry name" value="Homoserine_kinase"/>
</dbReference>
<keyword evidence="7 13" id="KW-0791">Threonine biosynthesis</keyword>
<dbReference type="GO" id="GO:0009088">
    <property type="term" value="P:threonine biosynthetic process"/>
    <property type="evidence" value="ECO:0007669"/>
    <property type="project" value="UniProtKB-UniRule"/>
</dbReference>
<organism evidence="16 17">
    <name type="scientific">Niallia endozanthoxylica</name>
    <dbReference type="NCBI Taxonomy" id="2036016"/>
    <lineage>
        <taxon>Bacteria</taxon>
        <taxon>Bacillati</taxon>
        <taxon>Bacillota</taxon>
        <taxon>Bacilli</taxon>
        <taxon>Bacillales</taxon>
        <taxon>Bacillaceae</taxon>
        <taxon>Niallia</taxon>
    </lineage>
</organism>
<dbReference type="PROSITE" id="PS00627">
    <property type="entry name" value="GHMP_KINASES_ATP"/>
    <property type="match status" value="1"/>
</dbReference>
<comment type="function">
    <text evidence="12 13">Catalyzes the ATP-dependent phosphorylation of L-homoserine to L-homoserine phosphate.</text>
</comment>
<dbReference type="EMBL" id="VYKL01000030">
    <property type="protein sequence ID" value="KAA9019963.1"/>
    <property type="molecule type" value="Genomic_DNA"/>
</dbReference>
<evidence type="ECO:0000256" key="2">
    <source>
        <dbReference type="ARBA" id="ARBA00007370"/>
    </source>
</evidence>
<dbReference type="RefSeq" id="WP_150441570.1">
    <property type="nucleotide sequence ID" value="NZ_VYKL01000030.1"/>
</dbReference>
<dbReference type="InterPro" id="IPR020568">
    <property type="entry name" value="Ribosomal_Su5_D2-typ_SF"/>
</dbReference>
<keyword evidence="10 13" id="KW-0067">ATP-binding</keyword>
<dbReference type="EC" id="2.7.1.39" evidence="3 13"/>
<dbReference type="AlphaFoldDB" id="A0A5J5HJQ3"/>
<dbReference type="UniPathway" id="UPA00050">
    <property type="reaction ID" value="UER00064"/>
</dbReference>
<keyword evidence="13" id="KW-0963">Cytoplasm</keyword>
<feature type="binding site" evidence="13">
    <location>
        <begin position="90"/>
        <end position="100"/>
    </location>
    <ligand>
        <name>ATP</name>
        <dbReference type="ChEBI" id="CHEBI:30616"/>
    </ligand>
</feature>
<evidence type="ECO:0000256" key="8">
    <source>
        <dbReference type="ARBA" id="ARBA00022741"/>
    </source>
</evidence>
<dbReference type="GO" id="GO:0005737">
    <property type="term" value="C:cytoplasm"/>
    <property type="evidence" value="ECO:0007669"/>
    <property type="project" value="UniProtKB-SubCell"/>
</dbReference>
<dbReference type="GO" id="GO:0005524">
    <property type="term" value="F:ATP binding"/>
    <property type="evidence" value="ECO:0007669"/>
    <property type="project" value="UniProtKB-UniRule"/>
</dbReference>
<dbReference type="PANTHER" id="PTHR20861">
    <property type="entry name" value="HOMOSERINE/4-DIPHOSPHOCYTIDYL-2-C-METHYL-D-ERYTHRITOL KINASE"/>
    <property type="match status" value="1"/>
</dbReference>
<evidence type="ECO:0000256" key="6">
    <source>
        <dbReference type="ARBA" id="ARBA00022679"/>
    </source>
</evidence>
<sequence>MKESDMLIIKVPASTANLGPGFDSIGMALNLYLTLEVERADKWEVIPLSEEMASFPKDESNFIIQIAMKTAERYNQELRPAKIGVKSEIPLARGLGSSASAIVAGIELADVLGNLNLSRQEKFAFASEIEGHPDNAGASVFGGLLIACQTADSVDAVVSHDIDFEIVAVVPRKELLTKEARGVLPEEVTFQEAVTAGAVSNVLVAALYSGNYDLVGKMMKNDRYHQPYRRELVPHMAVIEEHAPQYGAFGVALSGAGPTILCLTKPGAAQGLIAGLQKVLPDMDYLSLEIDQTGSKVYSMTGI</sequence>
<protein>
    <recommendedName>
        <fullName evidence="4 13">Homoserine kinase</fullName>
        <shortName evidence="13">HK</shortName>
        <shortName evidence="13">HSK</shortName>
        <ecNumber evidence="3 13">2.7.1.39</ecNumber>
    </recommendedName>
</protein>
<evidence type="ECO:0000256" key="7">
    <source>
        <dbReference type="ARBA" id="ARBA00022697"/>
    </source>
</evidence>
<proteinExistence type="inferred from homology"/>
<evidence type="ECO:0000256" key="10">
    <source>
        <dbReference type="ARBA" id="ARBA00022840"/>
    </source>
</evidence>
<dbReference type="OrthoDB" id="9769912at2"/>
<evidence type="ECO:0000256" key="12">
    <source>
        <dbReference type="ARBA" id="ARBA00049954"/>
    </source>
</evidence>
<reference evidence="16 17" key="1">
    <citation type="submission" date="2019-09" db="EMBL/GenBank/DDBJ databases">
        <title>Whole genome sequences of isolates from the Mars Exploration Rovers.</title>
        <authorList>
            <person name="Seuylemezian A."/>
            <person name="Vaishampayan P."/>
        </authorList>
    </citation>
    <scope>NUCLEOTIDE SEQUENCE [LARGE SCALE GENOMIC DNA]</scope>
    <source>
        <strain evidence="16 17">MER_TA_151</strain>
    </source>
</reference>
<evidence type="ECO:0000256" key="9">
    <source>
        <dbReference type="ARBA" id="ARBA00022777"/>
    </source>
</evidence>
<accession>A0A5J5HJQ3</accession>
<dbReference type="PRINTS" id="PR00958">
    <property type="entry name" value="HOMSERKINASE"/>
</dbReference>
<dbReference type="Gene3D" id="3.30.70.890">
    <property type="entry name" value="GHMP kinase, C-terminal domain"/>
    <property type="match status" value="1"/>
</dbReference>
<dbReference type="InterPro" id="IPR006204">
    <property type="entry name" value="GHMP_kinase_N_dom"/>
</dbReference>
<evidence type="ECO:0000259" key="14">
    <source>
        <dbReference type="Pfam" id="PF00288"/>
    </source>
</evidence>
<dbReference type="InterPro" id="IPR036554">
    <property type="entry name" value="GHMP_kinase_C_sf"/>
</dbReference>
<dbReference type="InterPro" id="IPR006203">
    <property type="entry name" value="GHMP_knse_ATP-bd_CS"/>
</dbReference>
<feature type="domain" description="GHMP kinase N-terminal" evidence="14">
    <location>
        <begin position="61"/>
        <end position="143"/>
    </location>
</feature>
<evidence type="ECO:0000256" key="11">
    <source>
        <dbReference type="ARBA" id="ARBA00049375"/>
    </source>
</evidence>
<evidence type="ECO:0000313" key="17">
    <source>
        <dbReference type="Proteomes" id="UP000326671"/>
    </source>
</evidence>
<name>A0A5J5HJQ3_9BACI</name>
<dbReference type="InterPro" id="IPR013750">
    <property type="entry name" value="GHMP_kinase_C_dom"/>
</dbReference>
<gene>
    <name evidence="13" type="primary">thrB</name>
    <name evidence="16" type="ORF">F4V44_18860</name>
</gene>
<dbReference type="SUPFAM" id="SSF55060">
    <property type="entry name" value="GHMP Kinase, C-terminal domain"/>
    <property type="match status" value="1"/>
</dbReference>